<accession>A0A3N0UVE6</accession>
<sequence length="71" mass="7735">MSPVMSEISELLLESAEDAFDQQQSPFGLPWKPLQNPSERRGGGGSVLKSCRILGCWLRASMPATDLTLLS</sequence>
<dbReference type="AlphaFoldDB" id="A0A3N0UVE6"/>
<comment type="caution">
    <text evidence="2">The sequence shown here is derived from an EMBL/GenBank/DDBJ whole genome shotgun (WGS) entry which is preliminary data.</text>
</comment>
<name>A0A3N0UVE6_9PROT</name>
<reference evidence="2 3" key="1">
    <citation type="submission" date="2018-10" db="EMBL/GenBank/DDBJ databases">
        <authorList>
            <person name="Chen W.-M."/>
        </authorList>
    </citation>
    <scope>NUCLEOTIDE SEQUENCE [LARGE SCALE GENOMIC DNA]</scope>
    <source>
        <strain evidence="2 3">H-5</strain>
    </source>
</reference>
<dbReference type="InterPro" id="IPR006522">
    <property type="entry name" value="Phage_virion_morphogenesis"/>
</dbReference>
<dbReference type="Pfam" id="PF05069">
    <property type="entry name" value="Phage_tail_S"/>
    <property type="match status" value="1"/>
</dbReference>
<feature type="region of interest" description="Disordered" evidence="1">
    <location>
        <begin position="19"/>
        <end position="46"/>
    </location>
</feature>
<evidence type="ECO:0000313" key="3">
    <source>
        <dbReference type="Proteomes" id="UP000275137"/>
    </source>
</evidence>
<evidence type="ECO:0000313" key="2">
    <source>
        <dbReference type="EMBL" id="ROH84509.1"/>
    </source>
</evidence>
<keyword evidence="3" id="KW-1185">Reference proteome</keyword>
<gene>
    <name evidence="2" type="ORF">ED236_11350</name>
</gene>
<proteinExistence type="predicted"/>
<dbReference type="EMBL" id="RJVP01000007">
    <property type="protein sequence ID" value="ROH84509.1"/>
    <property type="molecule type" value="Genomic_DNA"/>
</dbReference>
<dbReference type="Proteomes" id="UP000275137">
    <property type="component" value="Unassembled WGS sequence"/>
</dbReference>
<evidence type="ECO:0000256" key="1">
    <source>
        <dbReference type="SAM" id="MobiDB-lite"/>
    </source>
</evidence>
<protein>
    <submittedName>
        <fullName evidence="2">Uncharacterized protein</fullName>
    </submittedName>
</protein>
<organism evidence="2 3">
    <name type="scientific">Pseudomethylobacillus aquaticus</name>
    <dbReference type="NCBI Taxonomy" id="2676064"/>
    <lineage>
        <taxon>Bacteria</taxon>
        <taxon>Pseudomonadati</taxon>
        <taxon>Pseudomonadota</taxon>
        <taxon>Betaproteobacteria</taxon>
        <taxon>Nitrosomonadales</taxon>
        <taxon>Methylophilaceae</taxon>
        <taxon>Pseudomethylobacillus</taxon>
    </lineage>
</organism>